<comment type="caution">
    <text evidence="2">The sequence shown here is derived from an EMBL/GenBank/DDBJ whole genome shotgun (WGS) entry which is preliminary data.</text>
</comment>
<evidence type="ECO:0000256" key="1">
    <source>
        <dbReference type="SAM" id="Phobius"/>
    </source>
</evidence>
<dbReference type="AlphaFoldDB" id="A0A0F9J744"/>
<name>A0A0F9J744_9ZZZZ</name>
<proteinExistence type="predicted"/>
<keyword evidence="1" id="KW-0472">Membrane</keyword>
<feature type="transmembrane region" description="Helical" evidence="1">
    <location>
        <begin position="6"/>
        <end position="30"/>
    </location>
</feature>
<keyword evidence="1" id="KW-0812">Transmembrane</keyword>
<dbReference type="EMBL" id="LAZR01018790">
    <property type="protein sequence ID" value="KKL94992.1"/>
    <property type="molecule type" value="Genomic_DNA"/>
</dbReference>
<keyword evidence="1" id="KW-1133">Transmembrane helix</keyword>
<reference evidence="2" key="1">
    <citation type="journal article" date="2015" name="Nature">
        <title>Complex archaea that bridge the gap between prokaryotes and eukaryotes.</title>
        <authorList>
            <person name="Spang A."/>
            <person name="Saw J.H."/>
            <person name="Jorgensen S.L."/>
            <person name="Zaremba-Niedzwiedzka K."/>
            <person name="Martijn J."/>
            <person name="Lind A.E."/>
            <person name="van Eijk R."/>
            <person name="Schleper C."/>
            <person name="Guy L."/>
            <person name="Ettema T.J."/>
        </authorList>
    </citation>
    <scope>NUCLEOTIDE SEQUENCE</scope>
</reference>
<sequence length="57" mass="6606">MVSSFILNLITNIILIAFVLALIGICGYYLMRFFKRTKAEWDKHDKEKEVPDEGGKE</sequence>
<accession>A0A0F9J744</accession>
<gene>
    <name evidence="2" type="ORF">LCGC14_1859170</name>
</gene>
<protein>
    <submittedName>
        <fullName evidence="2">Uncharacterized protein</fullName>
    </submittedName>
</protein>
<organism evidence="2">
    <name type="scientific">marine sediment metagenome</name>
    <dbReference type="NCBI Taxonomy" id="412755"/>
    <lineage>
        <taxon>unclassified sequences</taxon>
        <taxon>metagenomes</taxon>
        <taxon>ecological metagenomes</taxon>
    </lineage>
</organism>
<evidence type="ECO:0000313" key="2">
    <source>
        <dbReference type="EMBL" id="KKL94992.1"/>
    </source>
</evidence>